<evidence type="ECO:0000313" key="3">
    <source>
        <dbReference type="Proteomes" id="UP001642540"/>
    </source>
</evidence>
<name>A0ABP1RZC6_9HEXA</name>
<proteinExistence type="predicted"/>
<accession>A0ABP1RZC6</accession>
<organism evidence="2 3">
    <name type="scientific">Orchesella dallaii</name>
    <dbReference type="NCBI Taxonomy" id="48710"/>
    <lineage>
        <taxon>Eukaryota</taxon>
        <taxon>Metazoa</taxon>
        <taxon>Ecdysozoa</taxon>
        <taxon>Arthropoda</taxon>
        <taxon>Hexapoda</taxon>
        <taxon>Collembola</taxon>
        <taxon>Entomobryomorpha</taxon>
        <taxon>Entomobryoidea</taxon>
        <taxon>Orchesellidae</taxon>
        <taxon>Orchesellinae</taxon>
        <taxon>Orchesella</taxon>
    </lineage>
</organism>
<dbReference type="Proteomes" id="UP001642540">
    <property type="component" value="Unassembled WGS sequence"/>
</dbReference>
<feature type="chain" id="PRO_5045981184" evidence="1">
    <location>
        <begin position="24"/>
        <end position="74"/>
    </location>
</feature>
<keyword evidence="3" id="KW-1185">Reference proteome</keyword>
<feature type="signal peptide" evidence="1">
    <location>
        <begin position="1"/>
        <end position="23"/>
    </location>
</feature>
<keyword evidence="1" id="KW-0732">Signal</keyword>
<reference evidence="2 3" key="1">
    <citation type="submission" date="2024-08" db="EMBL/GenBank/DDBJ databases">
        <authorList>
            <person name="Cucini C."/>
            <person name="Frati F."/>
        </authorList>
    </citation>
    <scope>NUCLEOTIDE SEQUENCE [LARGE SCALE GENOMIC DNA]</scope>
</reference>
<comment type="caution">
    <text evidence="2">The sequence shown here is derived from an EMBL/GenBank/DDBJ whole genome shotgun (WGS) entry which is preliminary data.</text>
</comment>
<evidence type="ECO:0000313" key="2">
    <source>
        <dbReference type="EMBL" id="CAL8139518.1"/>
    </source>
</evidence>
<protein>
    <submittedName>
        <fullName evidence="2">Uncharacterized protein</fullName>
    </submittedName>
</protein>
<gene>
    <name evidence="2" type="ORF">ODALV1_LOCUS27870</name>
</gene>
<sequence length="74" mass="7774">MKSSLVILSMAVLLLCSTALVNGAGKEKYVEVCTTLCGEGQPTINECCQENGYKQGRCVGVDSTGSGDVYCLPH</sequence>
<evidence type="ECO:0000256" key="1">
    <source>
        <dbReference type="SAM" id="SignalP"/>
    </source>
</evidence>
<dbReference type="EMBL" id="CAXLJM020000128">
    <property type="protein sequence ID" value="CAL8139518.1"/>
    <property type="molecule type" value="Genomic_DNA"/>
</dbReference>